<evidence type="ECO:0000256" key="5">
    <source>
        <dbReference type="ARBA" id="ARBA00023136"/>
    </source>
</evidence>
<dbReference type="PANTHER" id="PTHR23506:SF23">
    <property type="entry name" value="GH10249P"/>
    <property type="match status" value="1"/>
</dbReference>
<keyword evidence="3 6" id="KW-0812">Transmembrane</keyword>
<evidence type="ECO:0000313" key="8">
    <source>
        <dbReference type="EMBL" id="MCD1294514.1"/>
    </source>
</evidence>
<evidence type="ECO:0000256" key="2">
    <source>
        <dbReference type="ARBA" id="ARBA00022448"/>
    </source>
</evidence>
<dbReference type="GO" id="GO:0022857">
    <property type="term" value="F:transmembrane transporter activity"/>
    <property type="evidence" value="ECO:0007669"/>
    <property type="project" value="InterPro"/>
</dbReference>
<keyword evidence="2" id="KW-0813">Transport</keyword>
<dbReference type="PANTHER" id="PTHR23506">
    <property type="entry name" value="GH10249P"/>
    <property type="match status" value="1"/>
</dbReference>
<feature type="transmembrane region" description="Helical" evidence="6">
    <location>
        <begin position="80"/>
        <end position="98"/>
    </location>
</feature>
<gene>
    <name evidence="8" type="ORF">CUJ83_05805</name>
</gene>
<feature type="transmembrane region" description="Helical" evidence="6">
    <location>
        <begin position="302"/>
        <end position="319"/>
    </location>
</feature>
<dbReference type="GO" id="GO:0016020">
    <property type="term" value="C:membrane"/>
    <property type="evidence" value="ECO:0007669"/>
    <property type="project" value="UniProtKB-SubCell"/>
</dbReference>
<protein>
    <submittedName>
        <fullName evidence="8">MFS transporter</fullName>
    </submittedName>
</protein>
<proteinExistence type="predicted"/>
<evidence type="ECO:0000313" key="9">
    <source>
        <dbReference type="Proteomes" id="UP001320159"/>
    </source>
</evidence>
<sequence>MALIDKNKHGRMMALLALSFAGFAASFSGHLIASNLGTYMSAFGSTNFQIGLVIGSLAIAEVLFKTPFGILADRHGRLKFMIGGFVMLVIVSLLYPVFQDPAVLFTIRFVQGIAIGAFSTTSVALVADLFADRKGEAMGTYNSIKGAGYALGPIAGGLIIQYMGFNEMFILCAIVGAVALILAIMFVKEGYDPAVQKKRSAGMMLREGSRFDYLSCYFIGMSGMLVFYSIISFLPVYGSSKGIDTGTTGLILGVQAVVYVLAQYYCGKFADTYGSRLPLFIGSILLTSALLMITLIPSAPVWFAAVILSGTGIAALWVVSNSYLAYAAPAAIMGTVMGLSGTFKEVGDGGGPVLVGFLGDVWGLQAAFLFCILFTILSFLLTFGLDDEIGVKTKQKQAPAIMPQAQK</sequence>
<dbReference type="Pfam" id="PF07690">
    <property type="entry name" value="MFS_1"/>
    <property type="match status" value="1"/>
</dbReference>
<dbReference type="Gene3D" id="1.20.1250.20">
    <property type="entry name" value="MFS general substrate transporter like domains"/>
    <property type="match status" value="2"/>
</dbReference>
<feature type="transmembrane region" description="Helical" evidence="6">
    <location>
        <begin position="211"/>
        <end position="234"/>
    </location>
</feature>
<feature type="transmembrane region" description="Helical" evidence="6">
    <location>
        <begin position="363"/>
        <end position="385"/>
    </location>
</feature>
<dbReference type="PROSITE" id="PS50850">
    <property type="entry name" value="MFS"/>
    <property type="match status" value="1"/>
</dbReference>
<dbReference type="AlphaFoldDB" id="A0AAP2RBL3"/>
<evidence type="ECO:0000256" key="6">
    <source>
        <dbReference type="SAM" id="Phobius"/>
    </source>
</evidence>
<comment type="subcellular location">
    <subcellularLocation>
        <location evidence="1">Membrane</location>
        <topology evidence="1">Multi-pass membrane protein</topology>
    </subcellularLocation>
</comment>
<reference evidence="8 9" key="1">
    <citation type="submission" date="2017-11" db="EMBL/GenBank/DDBJ databases">
        <title>Isolation and Characterization of Family Methanocellaceae Species from Potential Methane Hydrate Area Offshore Southwestern Taiwan.</title>
        <authorList>
            <person name="Zhang W.-L."/>
            <person name="Chen W.-C."/>
            <person name="Lai M.-C."/>
            <person name="Chen S.-C."/>
        </authorList>
    </citation>
    <scope>NUCLEOTIDE SEQUENCE [LARGE SCALE GENOMIC DNA]</scope>
    <source>
        <strain evidence="8 9">CWC-04</strain>
    </source>
</reference>
<evidence type="ECO:0000256" key="1">
    <source>
        <dbReference type="ARBA" id="ARBA00004141"/>
    </source>
</evidence>
<evidence type="ECO:0000259" key="7">
    <source>
        <dbReference type="PROSITE" id="PS50850"/>
    </source>
</evidence>
<comment type="caution">
    <text evidence="8">The sequence shown here is derived from an EMBL/GenBank/DDBJ whole genome shotgun (WGS) entry which is preliminary data.</text>
</comment>
<feature type="transmembrane region" description="Helical" evidence="6">
    <location>
        <begin position="246"/>
        <end position="265"/>
    </location>
</feature>
<dbReference type="InterPro" id="IPR036259">
    <property type="entry name" value="MFS_trans_sf"/>
</dbReference>
<feature type="transmembrane region" description="Helical" evidence="6">
    <location>
        <begin position="110"/>
        <end position="131"/>
    </location>
</feature>
<dbReference type="InterPro" id="IPR020846">
    <property type="entry name" value="MFS_dom"/>
</dbReference>
<dbReference type="Proteomes" id="UP001320159">
    <property type="component" value="Unassembled WGS sequence"/>
</dbReference>
<accession>A0AAP2RBL3</accession>
<dbReference type="InterPro" id="IPR011701">
    <property type="entry name" value="MFS"/>
</dbReference>
<evidence type="ECO:0000256" key="3">
    <source>
        <dbReference type="ARBA" id="ARBA00022692"/>
    </source>
</evidence>
<dbReference type="SUPFAM" id="SSF103473">
    <property type="entry name" value="MFS general substrate transporter"/>
    <property type="match status" value="1"/>
</dbReference>
<keyword evidence="9" id="KW-1185">Reference proteome</keyword>
<organism evidence="8 9">
    <name type="scientific">Methanooceanicella nereidis</name>
    <dbReference type="NCBI Taxonomy" id="2052831"/>
    <lineage>
        <taxon>Archaea</taxon>
        <taxon>Methanobacteriati</taxon>
        <taxon>Methanobacteriota</taxon>
        <taxon>Stenosarchaea group</taxon>
        <taxon>Methanomicrobia</taxon>
        <taxon>Methanocellales</taxon>
        <taxon>Methanocellaceae</taxon>
        <taxon>Methanooceanicella</taxon>
    </lineage>
</organism>
<feature type="transmembrane region" description="Helical" evidence="6">
    <location>
        <begin position="277"/>
        <end position="296"/>
    </location>
</feature>
<feature type="transmembrane region" description="Helical" evidence="6">
    <location>
        <begin position="168"/>
        <end position="191"/>
    </location>
</feature>
<feature type="transmembrane region" description="Helical" evidence="6">
    <location>
        <begin position="143"/>
        <end position="162"/>
    </location>
</feature>
<name>A0AAP2RBL3_9EURY</name>
<dbReference type="CDD" id="cd17325">
    <property type="entry name" value="MFS_MdtG_SLC18_like"/>
    <property type="match status" value="1"/>
</dbReference>
<dbReference type="InterPro" id="IPR050930">
    <property type="entry name" value="MFS_Vesicular_Transporter"/>
</dbReference>
<keyword evidence="4 6" id="KW-1133">Transmembrane helix</keyword>
<evidence type="ECO:0000256" key="4">
    <source>
        <dbReference type="ARBA" id="ARBA00022989"/>
    </source>
</evidence>
<feature type="domain" description="Major facilitator superfamily (MFS) profile" evidence="7">
    <location>
        <begin position="14"/>
        <end position="390"/>
    </location>
</feature>
<dbReference type="EMBL" id="PGCK01000004">
    <property type="protein sequence ID" value="MCD1294514.1"/>
    <property type="molecule type" value="Genomic_DNA"/>
</dbReference>
<keyword evidence="5 6" id="KW-0472">Membrane</keyword>
<feature type="transmembrane region" description="Helical" evidence="6">
    <location>
        <begin position="49"/>
        <end position="68"/>
    </location>
</feature>
<feature type="transmembrane region" description="Helical" evidence="6">
    <location>
        <begin position="324"/>
        <end position="343"/>
    </location>
</feature>